<sequence length="111" mass="12887">MNDDEKREYITYRICKEFGPRSNVYRIDKIVACVEMECYHVTINPINDSGVGTLWCDCPGFRRQTYDKTKHKHVVLAFDFRKRGEPEGALYTIEGTGRTAEVIFLRSDDDA</sequence>
<comment type="caution">
    <text evidence="1">The sequence shown here is derived from an EMBL/GenBank/DDBJ whole genome shotgun (WGS) entry which is preliminary data.</text>
</comment>
<protein>
    <submittedName>
        <fullName evidence="1">Uncharacterized protein</fullName>
    </submittedName>
</protein>
<organism evidence="1">
    <name type="scientific">marine sediment metagenome</name>
    <dbReference type="NCBI Taxonomy" id="412755"/>
    <lineage>
        <taxon>unclassified sequences</taxon>
        <taxon>metagenomes</taxon>
        <taxon>ecological metagenomes</taxon>
    </lineage>
</organism>
<name>A0A0F9VI04_9ZZZZ</name>
<dbReference type="EMBL" id="LAZR01000524">
    <property type="protein sequence ID" value="KKN65453.1"/>
    <property type="molecule type" value="Genomic_DNA"/>
</dbReference>
<accession>A0A0F9VI04</accession>
<dbReference type="AlphaFoldDB" id="A0A0F9VI04"/>
<proteinExistence type="predicted"/>
<evidence type="ECO:0000313" key="1">
    <source>
        <dbReference type="EMBL" id="KKN65453.1"/>
    </source>
</evidence>
<gene>
    <name evidence="1" type="ORF">LCGC14_0481730</name>
</gene>
<reference evidence="1" key="1">
    <citation type="journal article" date="2015" name="Nature">
        <title>Complex archaea that bridge the gap between prokaryotes and eukaryotes.</title>
        <authorList>
            <person name="Spang A."/>
            <person name="Saw J.H."/>
            <person name="Jorgensen S.L."/>
            <person name="Zaremba-Niedzwiedzka K."/>
            <person name="Martijn J."/>
            <person name="Lind A.E."/>
            <person name="van Eijk R."/>
            <person name="Schleper C."/>
            <person name="Guy L."/>
            <person name="Ettema T.J."/>
        </authorList>
    </citation>
    <scope>NUCLEOTIDE SEQUENCE</scope>
</reference>